<comment type="similarity">
    <text evidence="1">Belongs to the GMC oxidoreductase family.</text>
</comment>
<comment type="caution">
    <text evidence="2">The sequence shown here is derived from an EMBL/GenBank/DDBJ whole genome shotgun (WGS) entry which is preliminary data.</text>
</comment>
<evidence type="ECO:0000256" key="1">
    <source>
        <dbReference type="ARBA" id="ARBA00010790"/>
    </source>
</evidence>
<dbReference type="InterPro" id="IPR036188">
    <property type="entry name" value="FAD/NAD-bd_sf"/>
</dbReference>
<proteinExistence type="inferred from homology"/>
<dbReference type="GO" id="GO:0016491">
    <property type="term" value="F:oxidoreductase activity"/>
    <property type="evidence" value="ECO:0007669"/>
    <property type="project" value="TreeGrafter"/>
</dbReference>
<dbReference type="EMBL" id="CAJPDT010000008">
    <property type="protein sequence ID" value="CAF9911148.1"/>
    <property type="molecule type" value="Genomic_DNA"/>
</dbReference>
<dbReference type="InterPro" id="IPR012132">
    <property type="entry name" value="GMC_OxRdtase"/>
</dbReference>
<dbReference type="PANTHER" id="PTHR11552:SF138">
    <property type="entry name" value="DEHYDROGENASE PKFF-RELATED"/>
    <property type="match status" value="1"/>
</dbReference>
<dbReference type="SUPFAM" id="SSF54373">
    <property type="entry name" value="FAD-linked reductases, C-terminal domain"/>
    <property type="match status" value="1"/>
</dbReference>
<keyword evidence="3" id="KW-1185">Reference proteome</keyword>
<gene>
    <name evidence="2" type="ORF">IMSHALPRED_009944</name>
</gene>
<dbReference type="GO" id="GO:0044550">
    <property type="term" value="P:secondary metabolite biosynthetic process"/>
    <property type="evidence" value="ECO:0007669"/>
    <property type="project" value="TreeGrafter"/>
</dbReference>
<sequence length="155" mass="16045">MVSGTGPKETLKKYNIPVLSDLPGEGQGLHDPPLYALVYSVSVTTSSSLINATYAAQASNQAGPLTDPGTNELGSEKLPASSRANLSANALSLLSQIPSDWPEIEYVTFAGDLSRTITAPGQYATFGVGLAAPLSRGNVTIISADTVDRPLIGLN</sequence>
<dbReference type="Gene3D" id="3.30.560.10">
    <property type="entry name" value="Glucose Oxidase, domain 3"/>
    <property type="match status" value="1"/>
</dbReference>
<dbReference type="OrthoDB" id="269227at2759"/>
<dbReference type="Gene3D" id="3.50.50.60">
    <property type="entry name" value="FAD/NAD(P)-binding domain"/>
    <property type="match status" value="1"/>
</dbReference>
<name>A0A8H3ET25_9LECA</name>
<accession>A0A8H3ET25</accession>
<evidence type="ECO:0000313" key="3">
    <source>
        <dbReference type="Proteomes" id="UP000664534"/>
    </source>
</evidence>
<organism evidence="2 3">
    <name type="scientific">Imshaugia aleurites</name>
    <dbReference type="NCBI Taxonomy" id="172621"/>
    <lineage>
        <taxon>Eukaryota</taxon>
        <taxon>Fungi</taxon>
        <taxon>Dikarya</taxon>
        <taxon>Ascomycota</taxon>
        <taxon>Pezizomycotina</taxon>
        <taxon>Lecanoromycetes</taxon>
        <taxon>OSLEUM clade</taxon>
        <taxon>Lecanoromycetidae</taxon>
        <taxon>Lecanorales</taxon>
        <taxon>Lecanorineae</taxon>
        <taxon>Parmeliaceae</taxon>
        <taxon>Imshaugia</taxon>
    </lineage>
</organism>
<reference evidence="2" key="1">
    <citation type="submission" date="2021-03" db="EMBL/GenBank/DDBJ databases">
        <authorList>
            <person name="Tagirdzhanova G."/>
        </authorList>
    </citation>
    <scope>NUCLEOTIDE SEQUENCE</scope>
</reference>
<evidence type="ECO:0000313" key="2">
    <source>
        <dbReference type="EMBL" id="CAF9911148.1"/>
    </source>
</evidence>
<dbReference type="Proteomes" id="UP000664534">
    <property type="component" value="Unassembled WGS sequence"/>
</dbReference>
<dbReference type="GO" id="GO:0050660">
    <property type="term" value="F:flavin adenine dinucleotide binding"/>
    <property type="evidence" value="ECO:0007669"/>
    <property type="project" value="InterPro"/>
</dbReference>
<dbReference type="AlphaFoldDB" id="A0A8H3ET25"/>
<dbReference type="PANTHER" id="PTHR11552">
    <property type="entry name" value="GLUCOSE-METHANOL-CHOLINE GMC OXIDOREDUCTASE"/>
    <property type="match status" value="1"/>
</dbReference>
<protein>
    <submittedName>
        <fullName evidence="2">Uncharacterized protein</fullName>
    </submittedName>
</protein>